<dbReference type="PROSITE" id="PS01209">
    <property type="entry name" value="LDLRA_1"/>
    <property type="match status" value="3"/>
</dbReference>
<reference evidence="12" key="2">
    <citation type="submission" date="2025-09" db="UniProtKB">
        <authorList>
            <consortium name="Ensembl"/>
        </authorList>
    </citation>
    <scope>IDENTIFICATION</scope>
</reference>
<keyword evidence="6" id="KW-1133">Transmembrane helix</keyword>
<dbReference type="Ensembl" id="ENSSRHT00000069305.1">
    <property type="protein sequence ID" value="ENSSRHP00000067462.1"/>
    <property type="gene ID" value="ENSSRHG00000033484.1"/>
</dbReference>
<evidence type="ECO:0000256" key="5">
    <source>
        <dbReference type="ARBA" id="ARBA00022737"/>
    </source>
</evidence>
<dbReference type="GO" id="GO:0006898">
    <property type="term" value="P:receptor-mediated endocytosis"/>
    <property type="evidence" value="ECO:0007669"/>
    <property type="project" value="TreeGrafter"/>
</dbReference>
<feature type="disulfide bond" evidence="11">
    <location>
        <begin position="132"/>
        <end position="147"/>
    </location>
</feature>
<dbReference type="AlphaFoldDB" id="A0A673KNY1"/>
<comment type="similarity">
    <text evidence="2">Belongs to the LDLR family.</text>
</comment>
<keyword evidence="10" id="KW-0325">Glycoprotein</keyword>
<dbReference type="GO" id="GO:0016324">
    <property type="term" value="C:apical plasma membrane"/>
    <property type="evidence" value="ECO:0007669"/>
    <property type="project" value="TreeGrafter"/>
</dbReference>
<evidence type="ECO:0000256" key="4">
    <source>
        <dbReference type="ARBA" id="ARBA00022729"/>
    </source>
</evidence>
<keyword evidence="13" id="KW-1185">Reference proteome</keyword>
<dbReference type="GO" id="GO:0043235">
    <property type="term" value="C:receptor complex"/>
    <property type="evidence" value="ECO:0007669"/>
    <property type="project" value="TreeGrafter"/>
</dbReference>
<dbReference type="GO" id="GO:0042562">
    <property type="term" value="F:hormone binding"/>
    <property type="evidence" value="ECO:0007669"/>
    <property type="project" value="TreeGrafter"/>
</dbReference>
<dbReference type="InterPro" id="IPR036055">
    <property type="entry name" value="LDL_receptor-like_sf"/>
</dbReference>
<evidence type="ECO:0000256" key="10">
    <source>
        <dbReference type="ARBA" id="ARBA00023180"/>
    </source>
</evidence>
<comment type="caution">
    <text evidence="11">Lacks conserved residue(s) required for the propagation of feature annotation.</text>
</comment>
<dbReference type="InterPro" id="IPR051221">
    <property type="entry name" value="LDLR-related"/>
</dbReference>
<proteinExistence type="inferred from homology"/>
<dbReference type="FunFam" id="4.10.400.10:FF:000113">
    <property type="entry name" value="Low-density lipoprotein receptor-related protein 8"/>
    <property type="match status" value="1"/>
</dbReference>
<keyword evidence="4" id="KW-0732">Signal</keyword>
<keyword evidence="9" id="KW-0675">Receptor</keyword>
<feature type="disulfide bond" evidence="11">
    <location>
        <begin position="77"/>
        <end position="95"/>
    </location>
</feature>
<feature type="disulfide bond" evidence="11">
    <location>
        <begin position="220"/>
        <end position="238"/>
    </location>
</feature>
<dbReference type="Gene3D" id="4.10.400.10">
    <property type="entry name" value="Low-density Lipoprotein Receptor"/>
    <property type="match status" value="7"/>
</dbReference>
<evidence type="ECO:0000256" key="3">
    <source>
        <dbReference type="ARBA" id="ARBA00022692"/>
    </source>
</evidence>
<evidence type="ECO:0000256" key="9">
    <source>
        <dbReference type="ARBA" id="ARBA00023170"/>
    </source>
</evidence>
<reference evidence="12" key="1">
    <citation type="submission" date="2025-08" db="UniProtKB">
        <authorList>
            <consortium name="Ensembl"/>
        </authorList>
    </citation>
    <scope>IDENTIFICATION</scope>
</reference>
<dbReference type="CDD" id="cd00112">
    <property type="entry name" value="LDLa"/>
    <property type="match status" value="7"/>
</dbReference>
<evidence type="ECO:0000313" key="13">
    <source>
        <dbReference type="Proteomes" id="UP000472270"/>
    </source>
</evidence>
<dbReference type="InterPro" id="IPR023415">
    <property type="entry name" value="LDLR_class-A_CS"/>
</dbReference>
<feature type="disulfide bond" evidence="11">
    <location>
        <begin position="70"/>
        <end position="82"/>
    </location>
</feature>
<accession>A0A673KNY1</accession>
<dbReference type="PANTHER" id="PTHR22722:SF11">
    <property type="entry name" value="LOW-DENSITY LIPOPROTEIN RECEPTOR-RELATED PROTEIN 2"/>
    <property type="match status" value="1"/>
</dbReference>
<keyword evidence="5" id="KW-0677">Repeat</keyword>
<feature type="disulfide bond" evidence="11">
    <location>
        <begin position="50"/>
        <end position="65"/>
    </location>
</feature>
<dbReference type="FunFam" id="4.10.400.10:FF:000034">
    <property type="entry name" value="Low-density lipoprotein receptor-related protein 2"/>
    <property type="match status" value="1"/>
</dbReference>
<evidence type="ECO:0000256" key="8">
    <source>
        <dbReference type="ARBA" id="ARBA00023157"/>
    </source>
</evidence>
<dbReference type="FunFam" id="4.10.400.10:FF:000108">
    <property type="entry name" value="Low-density lipoprotein receptor-related protein 2"/>
    <property type="match status" value="1"/>
</dbReference>
<feature type="disulfide bond" evidence="11">
    <location>
        <begin position="261"/>
        <end position="279"/>
    </location>
</feature>
<feature type="disulfide bond" evidence="11">
    <location>
        <begin position="113"/>
        <end position="125"/>
    </location>
</feature>
<dbReference type="PROSITE" id="PS50068">
    <property type="entry name" value="LDLRA_2"/>
    <property type="match status" value="7"/>
</dbReference>
<feature type="disulfide bond" evidence="11">
    <location>
        <begin position="295"/>
        <end position="307"/>
    </location>
</feature>
<gene>
    <name evidence="12" type="primary">lrp2b</name>
</gene>
<dbReference type="SMART" id="SM00192">
    <property type="entry name" value="LDLa"/>
    <property type="match status" value="7"/>
</dbReference>
<keyword evidence="3" id="KW-0812">Transmembrane</keyword>
<dbReference type="Proteomes" id="UP000472270">
    <property type="component" value="Unassembled WGS sequence"/>
</dbReference>
<dbReference type="Pfam" id="PF00057">
    <property type="entry name" value="Ldl_recept_a"/>
    <property type="match status" value="7"/>
</dbReference>
<keyword evidence="7" id="KW-0472">Membrane</keyword>
<evidence type="ECO:0000256" key="11">
    <source>
        <dbReference type="PROSITE-ProRule" id="PRU00124"/>
    </source>
</evidence>
<organism evidence="12 13">
    <name type="scientific">Sinocyclocheilus rhinocerous</name>
    <dbReference type="NCBI Taxonomy" id="307959"/>
    <lineage>
        <taxon>Eukaryota</taxon>
        <taxon>Metazoa</taxon>
        <taxon>Chordata</taxon>
        <taxon>Craniata</taxon>
        <taxon>Vertebrata</taxon>
        <taxon>Euteleostomi</taxon>
        <taxon>Actinopterygii</taxon>
        <taxon>Neopterygii</taxon>
        <taxon>Teleostei</taxon>
        <taxon>Ostariophysi</taxon>
        <taxon>Cypriniformes</taxon>
        <taxon>Cyprinidae</taxon>
        <taxon>Cyprininae</taxon>
        <taxon>Sinocyclocheilus</taxon>
    </lineage>
</organism>
<feature type="disulfide bond" evidence="11">
    <location>
        <begin position="213"/>
        <end position="225"/>
    </location>
</feature>
<dbReference type="PANTHER" id="PTHR22722">
    <property type="entry name" value="LOW-DENSITY LIPOPROTEIN RECEPTOR-RELATED PROTEIN 2-RELATED"/>
    <property type="match status" value="1"/>
</dbReference>
<feature type="disulfide bond" evidence="11">
    <location>
        <begin position="254"/>
        <end position="266"/>
    </location>
</feature>
<comment type="subcellular location">
    <subcellularLocation>
        <location evidence="1">Membrane</location>
        <topology evidence="1">Single-pass membrane protein</topology>
    </subcellularLocation>
</comment>
<evidence type="ECO:0000256" key="7">
    <source>
        <dbReference type="ARBA" id="ARBA00023136"/>
    </source>
</evidence>
<sequence length="336" mass="36907">MGMVETSKSMHIRSSLLFCISGSRTCNPSDFTCPTWYPGSPRCIPWSYVCDRVNDCGDSSDEIGCVYRTCSSQEFTCQNGVCIPSTYVCDGYIDCQDGTDELEGLCRSPEPTCAPGEFMCNSGECIDIHKVCDHQRDCSDNSDEKGCGKTPLCPDHFIGLAVGFKIQCVADCSSTQFRCGDNEKCIPIWWKCDGQSDCGDGSDEPQTCSPRYCPIGRFQCQDGNCTYPFFLCDGHNDCPDGSDEDAALCSDHRCSENQFQCKNKHCIPISWHCDGIQDCADGSDEEADSCAKKTCKPGQFQCKNGLCIPPSYVCDAQNDCGDQSDDFLLSSLTHLF</sequence>
<feature type="disulfide bond" evidence="11">
    <location>
        <begin position="302"/>
        <end position="320"/>
    </location>
</feature>
<dbReference type="SUPFAM" id="SSF57424">
    <property type="entry name" value="LDL receptor-like module"/>
    <property type="match status" value="7"/>
</dbReference>
<evidence type="ECO:0000256" key="2">
    <source>
        <dbReference type="ARBA" id="ARBA00009939"/>
    </source>
</evidence>
<protein>
    <submittedName>
        <fullName evidence="12">Low-density lipoprotein receptor-related protein 2-like</fullName>
    </submittedName>
</protein>
<keyword evidence="8 11" id="KW-1015">Disulfide bond</keyword>
<evidence type="ECO:0000256" key="1">
    <source>
        <dbReference type="ARBA" id="ARBA00004167"/>
    </source>
</evidence>
<dbReference type="FunFam" id="4.10.400.10:FF:000011">
    <property type="entry name" value="Low-density lipoprotein receptor-related protein 1"/>
    <property type="match status" value="2"/>
</dbReference>
<dbReference type="InterPro" id="IPR002172">
    <property type="entry name" value="LDrepeatLR_classA_rpt"/>
</dbReference>
<dbReference type="PRINTS" id="PR00261">
    <property type="entry name" value="LDLRECEPTOR"/>
</dbReference>
<feature type="disulfide bond" evidence="11">
    <location>
        <begin position="120"/>
        <end position="138"/>
    </location>
</feature>
<name>A0A673KNY1_9TELE</name>
<evidence type="ECO:0000256" key="6">
    <source>
        <dbReference type="ARBA" id="ARBA00022989"/>
    </source>
</evidence>
<evidence type="ECO:0000313" key="12">
    <source>
        <dbReference type="Ensembl" id="ENSSRHP00000067462.1"/>
    </source>
</evidence>